<evidence type="ECO:0000259" key="4">
    <source>
        <dbReference type="PROSITE" id="PS01124"/>
    </source>
</evidence>
<evidence type="ECO:0000256" key="2">
    <source>
        <dbReference type="ARBA" id="ARBA00023125"/>
    </source>
</evidence>
<feature type="domain" description="HTH araC/xylS-type" evidence="4">
    <location>
        <begin position="1"/>
        <end position="73"/>
    </location>
</feature>
<proteinExistence type="predicted"/>
<organism evidence="5 6">
    <name type="scientific">Paenibacillus lautus</name>
    <name type="common">Bacillus lautus</name>
    <dbReference type="NCBI Taxonomy" id="1401"/>
    <lineage>
        <taxon>Bacteria</taxon>
        <taxon>Bacillati</taxon>
        <taxon>Bacillota</taxon>
        <taxon>Bacilli</taxon>
        <taxon>Bacillales</taxon>
        <taxon>Paenibacillaceae</taxon>
        <taxon>Paenibacillus</taxon>
    </lineage>
</organism>
<dbReference type="SMART" id="SM00342">
    <property type="entry name" value="HTH_ARAC"/>
    <property type="match status" value="1"/>
</dbReference>
<dbReference type="PROSITE" id="PS01124">
    <property type="entry name" value="HTH_ARAC_FAMILY_2"/>
    <property type="match status" value="1"/>
</dbReference>
<dbReference type="Proteomes" id="UP000187074">
    <property type="component" value="Unassembled WGS sequence"/>
</dbReference>
<reference evidence="5 6" key="1">
    <citation type="submission" date="2016-11" db="EMBL/GenBank/DDBJ databases">
        <title>Paenibacillus species isolates.</title>
        <authorList>
            <person name="Beno S.M."/>
        </authorList>
    </citation>
    <scope>NUCLEOTIDE SEQUENCE [LARGE SCALE GENOMIC DNA]</scope>
    <source>
        <strain evidence="5 6">FSL F4-0100</strain>
    </source>
</reference>
<dbReference type="InterPro" id="IPR018060">
    <property type="entry name" value="HTH_AraC"/>
</dbReference>
<dbReference type="Pfam" id="PF12833">
    <property type="entry name" value="HTH_18"/>
    <property type="match status" value="1"/>
</dbReference>
<dbReference type="RefSeq" id="WP_076321746.1">
    <property type="nucleotide sequence ID" value="NZ_MRTF01000002.1"/>
</dbReference>
<dbReference type="STRING" id="1401.BK123_07470"/>
<dbReference type="EMBL" id="MRTF01000002">
    <property type="protein sequence ID" value="OME94926.1"/>
    <property type="molecule type" value="Genomic_DNA"/>
</dbReference>
<keyword evidence="1" id="KW-0805">Transcription regulation</keyword>
<evidence type="ECO:0000256" key="3">
    <source>
        <dbReference type="ARBA" id="ARBA00023163"/>
    </source>
</evidence>
<dbReference type="GO" id="GO:0003700">
    <property type="term" value="F:DNA-binding transcription factor activity"/>
    <property type="evidence" value="ECO:0007669"/>
    <property type="project" value="InterPro"/>
</dbReference>
<evidence type="ECO:0000313" key="5">
    <source>
        <dbReference type="EMBL" id="OME94926.1"/>
    </source>
</evidence>
<sequence>MAKKHAISESYLRKLFMKHLHVSPKDYLTDIRMRHAERYLAYTSYTLRFIANACGFHDEFHFSKAFHSVVRFN</sequence>
<dbReference type="Gene3D" id="1.10.10.60">
    <property type="entry name" value="Homeodomain-like"/>
    <property type="match status" value="2"/>
</dbReference>
<evidence type="ECO:0000313" key="6">
    <source>
        <dbReference type="Proteomes" id="UP000187074"/>
    </source>
</evidence>
<comment type="caution">
    <text evidence="5">The sequence shown here is derived from an EMBL/GenBank/DDBJ whole genome shotgun (WGS) entry which is preliminary data.</text>
</comment>
<keyword evidence="3" id="KW-0804">Transcription</keyword>
<evidence type="ECO:0000256" key="1">
    <source>
        <dbReference type="ARBA" id="ARBA00023015"/>
    </source>
</evidence>
<dbReference type="InterPro" id="IPR009057">
    <property type="entry name" value="Homeodomain-like_sf"/>
</dbReference>
<dbReference type="SUPFAM" id="SSF46689">
    <property type="entry name" value="Homeodomain-like"/>
    <property type="match status" value="1"/>
</dbReference>
<dbReference type="PANTHER" id="PTHR43280:SF2">
    <property type="entry name" value="HTH-TYPE TRANSCRIPTIONAL REGULATOR EXSA"/>
    <property type="match status" value="1"/>
</dbReference>
<dbReference type="PANTHER" id="PTHR43280">
    <property type="entry name" value="ARAC-FAMILY TRANSCRIPTIONAL REGULATOR"/>
    <property type="match status" value="1"/>
</dbReference>
<gene>
    <name evidence="5" type="ORF">BK123_07470</name>
</gene>
<protein>
    <recommendedName>
        <fullName evidence="4">HTH araC/xylS-type domain-containing protein</fullName>
    </recommendedName>
</protein>
<name>A0A1R1B611_PAELA</name>
<accession>A0A1R1B611</accession>
<keyword evidence="2" id="KW-0238">DNA-binding</keyword>
<dbReference type="GO" id="GO:0043565">
    <property type="term" value="F:sequence-specific DNA binding"/>
    <property type="evidence" value="ECO:0007669"/>
    <property type="project" value="InterPro"/>
</dbReference>
<dbReference type="AlphaFoldDB" id="A0A1R1B611"/>